<protein>
    <submittedName>
        <fullName evidence="2">Uncharacterized protein</fullName>
    </submittedName>
</protein>
<keyword evidence="1" id="KW-1133">Transmembrane helix</keyword>
<keyword evidence="1" id="KW-0812">Transmembrane</keyword>
<sequence length="105" mass="11560">MKEAQQAKRTTHLYGFPALVFVPAGLVFIVEPPRWDALLARKNPAQMPGSAIEDEAFERAAFGNDVARQPQGPSAGRCRELLTNSTGIRQVSALRARFTRLSHSL</sequence>
<accession>A0ABT6PQC9</accession>
<keyword evidence="3" id="KW-1185">Reference proteome</keyword>
<proteinExistence type="predicted"/>
<reference evidence="2 3" key="1">
    <citation type="submission" date="2023-04" db="EMBL/GenBank/DDBJ databases">
        <title>Draft genome sequence of Saccharopolyspora sp. TS4A08 isolated from sweet potato rhizospheric soil.</title>
        <authorList>
            <person name="Suksaard P."/>
            <person name="Duangmal K."/>
        </authorList>
    </citation>
    <scope>NUCLEOTIDE SEQUENCE [LARGE SCALE GENOMIC DNA]</scope>
    <source>
        <strain evidence="2 3">TS4A08</strain>
    </source>
</reference>
<comment type="caution">
    <text evidence="2">The sequence shown here is derived from an EMBL/GenBank/DDBJ whole genome shotgun (WGS) entry which is preliminary data.</text>
</comment>
<gene>
    <name evidence="2" type="ORF">QFW96_16380</name>
</gene>
<keyword evidence="1" id="KW-0472">Membrane</keyword>
<evidence type="ECO:0000313" key="3">
    <source>
        <dbReference type="Proteomes" id="UP001237595"/>
    </source>
</evidence>
<dbReference type="Proteomes" id="UP001237595">
    <property type="component" value="Unassembled WGS sequence"/>
</dbReference>
<dbReference type="EMBL" id="JASAOF010000009">
    <property type="protein sequence ID" value="MDI2030207.1"/>
    <property type="molecule type" value="Genomic_DNA"/>
</dbReference>
<name>A0ABT6PQC9_9PSEU</name>
<evidence type="ECO:0000256" key="1">
    <source>
        <dbReference type="SAM" id="Phobius"/>
    </source>
</evidence>
<feature type="transmembrane region" description="Helical" evidence="1">
    <location>
        <begin position="12"/>
        <end position="30"/>
    </location>
</feature>
<dbReference type="RefSeq" id="WP_281456517.1">
    <property type="nucleotide sequence ID" value="NZ_JASAOF010000009.1"/>
</dbReference>
<evidence type="ECO:0000313" key="2">
    <source>
        <dbReference type="EMBL" id="MDI2030207.1"/>
    </source>
</evidence>
<organism evidence="2 3">
    <name type="scientific">Saccharopolyspora ipomoeae</name>
    <dbReference type="NCBI Taxonomy" id="3042027"/>
    <lineage>
        <taxon>Bacteria</taxon>
        <taxon>Bacillati</taxon>
        <taxon>Actinomycetota</taxon>
        <taxon>Actinomycetes</taxon>
        <taxon>Pseudonocardiales</taxon>
        <taxon>Pseudonocardiaceae</taxon>
        <taxon>Saccharopolyspora</taxon>
    </lineage>
</organism>